<dbReference type="Proteomes" id="UP000759537">
    <property type="component" value="Unassembled WGS sequence"/>
</dbReference>
<dbReference type="EMBL" id="WHVB01000014">
    <property type="protein sequence ID" value="KAF8476574.1"/>
    <property type="molecule type" value="Genomic_DNA"/>
</dbReference>
<evidence type="ECO:0000313" key="2">
    <source>
        <dbReference type="Proteomes" id="UP000759537"/>
    </source>
</evidence>
<dbReference type="SUPFAM" id="SSF48371">
    <property type="entry name" value="ARM repeat"/>
    <property type="match status" value="1"/>
</dbReference>
<comment type="caution">
    <text evidence="1">The sequence shown here is derived from an EMBL/GenBank/DDBJ whole genome shotgun (WGS) entry which is preliminary data.</text>
</comment>
<dbReference type="AlphaFoldDB" id="A0A9P5T6E9"/>
<dbReference type="PANTHER" id="PTHR39214:SF1">
    <property type="entry name" value="MICROBODY (PEROXISOME) BIOGENESIS PROTEIN PEROXIN 8 (EUROFUNG)"/>
    <property type="match status" value="1"/>
</dbReference>
<evidence type="ECO:0000313" key="1">
    <source>
        <dbReference type="EMBL" id="KAF8476574.1"/>
    </source>
</evidence>
<evidence type="ECO:0008006" key="3">
    <source>
        <dbReference type="Google" id="ProtNLM"/>
    </source>
</evidence>
<keyword evidence="2" id="KW-1185">Reference proteome</keyword>
<feature type="non-terminal residue" evidence="1">
    <location>
        <position position="1"/>
    </location>
</feature>
<dbReference type="InterPro" id="IPR016024">
    <property type="entry name" value="ARM-type_fold"/>
</dbReference>
<sequence length="719" mass="78699">AIPPREYTILLGHLHRPSSSLPLSTHQSLISHFLALTATPTPLTATVISSPLFRPFSHAKLVTLVTAFRHAVHLRLKALQDEETTLFTRGIRPRMTEWVRCLVKGFKGGQALIQFVSAGGILLGLDDLKNKLGADPGSGSVRAKTEDELIIALTEIMELYGAPKDSAWEKEFQPETEHGELDALSLSLLFAAQFLPHVFSERIKVLPLSALSSHLMATIETTFASGAFLALLPSSCSTTPNGQLSLTIPAGPMQPSFPYDGPGPWRQSASLTGALKVLIGSPLFSAIPSFASITARILPLLTESSPLMGWNTLETVVTRLEQLASKVESDWAQSSLARVENEDDIASESREVATKIWTVLKTLLFTTIMLLQSILSTITYSRPVTSATVPPKFKQSLTHLPTHSSLASSTLRTLSHLSFVITKFGGVTSTSSDGFAELKRVFYSALDVLSADVEASEEFVRVLSLHGWSTWILRHDAFTDLFIQVEATSSTGDSPAEPLARARQAFNLACVEQLVPLLSLDTIEHCVFPLCLPHLNDVSHRETYESAHSAILAIFAAQLGSTMAAEVQDTGVARPTFVEKIVPFYIRCLLENSVDGKLTTPQLRLAYGTLTNCASGNAPAMGQLCLSSLISLLTELSASGDVQTRHRLRLVLVSTLSALPLVVLPDGLDAVSDAIRDSKDEERWELVREVFKEIMENMGDREKEYCLRWWEEQREEFEG</sequence>
<accession>A0A9P5T6E9</accession>
<feature type="non-terminal residue" evidence="1">
    <location>
        <position position="719"/>
    </location>
</feature>
<dbReference type="PANTHER" id="PTHR39214">
    <property type="entry name" value="MICROBODY (PEROXISOME) BIOGENESIS PROTEIN PEROXIN 8 (EUROFUNG)"/>
    <property type="match status" value="1"/>
</dbReference>
<dbReference type="InterPro" id="IPR055334">
    <property type="entry name" value="PEX8-like"/>
</dbReference>
<dbReference type="OrthoDB" id="2357318at2759"/>
<reference evidence="1" key="2">
    <citation type="journal article" date="2020" name="Nat. Commun.">
        <title>Large-scale genome sequencing of mycorrhizal fungi provides insights into the early evolution of symbiotic traits.</title>
        <authorList>
            <person name="Miyauchi S."/>
            <person name="Kiss E."/>
            <person name="Kuo A."/>
            <person name="Drula E."/>
            <person name="Kohler A."/>
            <person name="Sanchez-Garcia M."/>
            <person name="Morin E."/>
            <person name="Andreopoulos B."/>
            <person name="Barry K.W."/>
            <person name="Bonito G."/>
            <person name="Buee M."/>
            <person name="Carver A."/>
            <person name="Chen C."/>
            <person name="Cichocki N."/>
            <person name="Clum A."/>
            <person name="Culley D."/>
            <person name="Crous P.W."/>
            <person name="Fauchery L."/>
            <person name="Girlanda M."/>
            <person name="Hayes R.D."/>
            <person name="Keri Z."/>
            <person name="LaButti K."/>
            <person name="Lipzen A."/>
            <person name="Lombard V."/>
            <person name="Magnuson J."/>
            <person name="Maillard F."/>
            <person name="Murat C."/>
            <person name="Nolan M."/>
            <person name="Ohm R.A."/>
            <person name="Pangilinan J."/>
            <person name="Pereira M.F."/>
            <person name="Perotto S."/>
            <person name="Peter M."/>
            <person name="Pfister S."/>
            <person name="Riley R."/>
            <person name="Sitrit Y."/>
            <person name="Stielow J.B."/>
            <person name="Szollosi G."/>
            <person name="Zifcakova L."/>
            <person name="Stursova M."/>
            <person name="Spatafora J.W."/>
            <person name="Tedersoo L."/>
            <person name="Vaario L.M."/>
            <person name="Yamada A."/>
            <person name="Yan M."/>
            <person name="Wang P."/>
            <person name="Xu J."/>
            <person name="Bruns T."/>
            <person name="Baldrian P."/>
            <person name="Vilgalys R."/>
            <person name="Dunand C."/>
            <person name="Henrissat B."/>
            <person name="Grigoriev I.V."/>
            <person name="Hibbett D."/>
            <person name="Nagy L.G."/>
            <person name="Martin F.M."/>
        </authorList>
    </citation>
    <scope>NUCLEOTIDE SEQUENCE</scope>
    <source>
        <strain evidence="1">Prilba</strain>
    </source>
</reference>
<reference evidence="1" key="1">
    <citation type="submission" date="2019-10" db="EMBL/GenBank/DDBJ databases">
        <authorList>
            <consortium name="DOE Joint Genome Institute"/>
            <person name="Kuo A."/>
            <person name="Miyauchi S."/>
            <person name="Kiss E."/>
            <person name="Drula E."/>
            <person name="Kohler A."/>
            <person name="Sanchez-Garcia M."/>
            <person name="Andreopoulos B."/>
            <person name="Barry K.W."/>
            <person name="Bonito G."/>
            <person name="Buee M."/>
            <person name="Carver A."/>
            <person name="Chen C."/>
            <person name="Cichocki N."/>
            <person name="Clum A."/>
            <person name="Culley D."/>
            <person name="Crous P.W."/>
            <person name="Fauchery L."/>
            <person name="Girlanda M."/>
            <person name="Hayes R."/>
            <person name="Keri Z."/>
            <person name="LaButti K."/>
            <person name="Lipzen A."/>
            <person name="Lombard V."/>
            <person name="Magnuson J."/>
            <person name="Maillard F."/>
            <person name="Morin E."/>
            <person name="Murat C."/>
            <person name="Nolan M."/>
            <person name="Ohm R."/>
            <person name="Pangilinan J."/>
            <person name="Pereira M."/>
            <person name="Perotto S."/>
            <person name="Peter M."/>
            <person name="Riley R."/>
            <person name="Sitrit Y."/>
            <person name="Stielow B."/>
            <person name="Szollosi G."/>
            <person name="Zifcakova L."/>
            <person name="Stursova M."/>
            <person name="Spatafora J.W."/>
            <person name="Tedersoo L."/>
            <person name="Vaario L.-M."/>
            <person name="Yamada A."/>
            <person name="Yan M."/>
            <person name="Wang P."/>
            <person name="Xu J."/>
            <person name="Bruns T."/>
            <person name="Baldrian P."/>
            <person name="Vilgalys R."/>
            <person name="Henrissat B."/>
            <person name="Grigoriev I.V."/>
            <person name="Hibbett D."/>
            <person name="Nagy L.G."/>
            <person name="Martin F.M."/>
        </authorList>
    </citation>
    <scope>NUCLEOTIDE SEQUENCE</scope>
    <source>
        <strain evidence="1">Prilba</strain>
    </source>
</reference>
<proteinExistence type="predicted"/>
<protein>
    <recommendedName>
        <fullName evidence="3">ARM repeat superfamily protein</fullName>
    </recommendedName>
</protein>
<organism evidence="1 2">
    <name type="scientific">Russula ochroleuca</name>
    <dbReference type="NCBI Taxonomy" id="152965"/>
    <lineage>
        <taxon>Eukaryota</taxon>
        <taxon>Fungi</taxon>
        <taxon>Dikarya</taxon>
        <taxon>Basidiomycota</taxon>
        <taxon>Agaricomycotina</taxon>
        <taxon>Agaricomycetes</taxon>
        <taxon>Russulales</taxon>
        <taxon>Russulaceae</taxon>
        <taxon>Russula</taxon>
    </lineage>
</organism>
<name>A0A9P5T6E9_9AGAM</name>
<gene>
    <name evidence="1" type="ORF">DFH94DRAFT_605665</name>
</gene>